<evidence type="ECO:0000313" key="2">
    <source>
        <dbReference type="Proteomes" id="UP000094056"/>
    </source>
</evidence>
<accession>A0A1E3XFT0</accession>
<gene>
    <name evidence="1" type="ORF">SCARUB_00368</name>
</gene>
<organism evidence="1 2">
    <name type="scientific">Candidatus Scalindua rubra</name>
    <dbReference type="NCBI Taxonomy" id="1872076"/>
    <lineage>
        <taxon>Bacteria</taxon>
        <taxon>Pseudomonadati</taxon>
        <taxon>Planctomycetota</taxon>
        <taxon>Candidatus Brocadiia</taxon>
        <taxon>Candidatus Brocadiales</taxon>
        <taxon>Candidatus Scalinduaceae</taxon>
        <taxon>Candidatus Scalindua</taxon>
    </lineage>
</organism>
<reference evidence="1 2" key="1">
    <citation type="submission" date="2016-07" db="EMBL/GenBank/DDBJ databases">
        <title>Draft genome of Scalindua rubra, obtained from a brine-seawater interface in the Red Sea, sheds light on salt adaptation in anammox bacteria.</title>
        <authorList>
            <person name="Speth D.R."/>
            <person name="Lagkouvardos I."/>
            <person name="Wang Y."/>
            <person name="Qian P.-Y."/>
            <person name="Dutilh B.E."/>
            <person name="Jetten M.S."/>
        </authorList>
    </citation>
    <scope>NUCLEOTIDE SEQUENCE [LARGE SCALE GENOMIC DNA]</scope>
    <source>
        <strain evidence="1">BSI-1</strain>
    </source>
</reference>
<dbReference type="AlphaFoldDB" id="A0A1E3XFT0"/>
<evidence type="ECO:0000313" key="1">
    <source>
        <dbReference type="EMBL" id="ODS34492.1"/>
    </source>
</evidence>
<protein>
    <submittedName>
        <fullName evidence="1">Uncharacterized protein</fullName>
    </submittedName>
</protein>
<dbReference type="PATRIC" id="fig|1872076.5.peg.410"/>
<sequence length="468" mass="53743">MKQDFRDKYGATIPVDLAYKIFEGIEDPFSKELPLDTNVAMCSDFEWSDNPGAYEAHLVRRCNNPYFPAHLQAVSEEELLEARAIDNNDYLLAEEQLAQLVKSFEALDSFITVEETNKLRERIDDLILFSIGVGGRANQTAKAADLVREALIAAMHKAFSNDQNALETIEKADELHKQLVRKYYIPVMAQILRERSPIRKEDVVATILSEDPETIAIVMSLLTEDIQQQVQQAAVEMMEKARNQGYVDNYFEEKLSALVAVAETIVSKQDAEYIVKGFDVDTGEVKPDIPQNETQSILSNMMKEYNQLNMDTSDKISNIGAFEFATFTELKNKEDVLQLKNNLRKYIDIRKIYYDSTDNLLKKYRGKLNYASKQDERLSGTALQFMEKLEEKYVSDLSEFYEFILNHHEKMNFAEDQIYIEDQSLVDNLNTLWEKTSKSATELTSAQEIGSKIIRESVKDWQNEINAK</sequence>
<comment type="caution">
    <text evidence="1">The sequence shown here is derived from an EMBL/GenBank/DDBJ whole genome shotgun (WGS) entry which is preliminary data.</text>
</comment>
<proteinExistence type="predicted"/>
<name>A0A1E3XFT0_9BACT</name>
<dbReference type="EMBL" id="MAYW01000005">
    <property type="protein sequence ID" value="ODS34492.1"/>
    <property type="molecule type" value="Genomic_DNA"/>
</dbReference>
<dbReference type="Proteomes" id="UP000094056">
    <property type="component" value="Unassembled WGS sequence"/>
</dbReference>